<comment type="caution">
    <text evidence="3">The sequence shown here is derived from an EMBL/GenBank/DDBJ whole genome shotgun (WGS) entry which is preliminary data.</text>
</comment>
<reference evidence="3 4" key="1">
    <citation type="submission" date="2016-10" db="EMBL/GenBank/DDBJ databases">
        <title>Genome sequence of Mycobacterium talmonii.</title>
        <authorList>
            <person name="Greninger A.L."/>
            <person name="Elliott B."/>
            <person name="Vasireddy S."/>
            <person name="Vasireddy R."/>
        </authorList>
    </citation>
    <scope>NUCLEOTIDE SEQUENCE [LARGE SCALE GENOMIC DNA]</scope>
    <source>
        <strain evidence="4">NE-TNMC-100812</strain>
    </source>
</reference>
<sequence length="75" mass="6960">MGGFPGPPGWAGGAATAAPARLAGAGWAAAPHAAAASPGTLPAGMPSVASAGRAPGFGTPRYGVKPTVMPKPGVV</sequence>
<proteinExistence type="predicted"/>
<accession>A0A1S1M8B3</accession>
<organism evidence="3 4">
    <name type="scientific">Mycobacterium talmoniae</name>
    <dbReference type="NCBI Taxonomy" id="1858794"/>
    <lineage>
        <taxon>Bacteria</taxon>
        <taxon>Bacillati</taxon>
        <taxon>Actinomycetota</taxon>
        <taxon>Actinomycetes</taxon>
        <taxon>Mycobacteriales</taxon>
        <taxon>Mycobacteriaceae</taxon>
        <taxon>Mycobacterium</taxon>
    </lineage>
</organism>
<dbReference type="EMBL" id="MLQM01000341">
    <property type="protein sequence ID" value="OHU81304.1"/>
    <property type="molecule type" value="Genomic_DNA"/>
</dbReference>
<dbReference type="Proteomes" id="UP000179734">
    <property type="component" value="Unassembled WGS sequence"/>
</dbReference>
<dbReference type="Pfam" id="PF12484">
    <property type="entry name" value="PPE-SVP"/>
    <property type="match status" value="1"/>
</dbReference>
<feature type="domain" description="PPE family C-terminal" evidence="2">
    <location>
        <begin position="6"/>
        <end position="72"/>
    </location>
</feature>
<evidence type="ECO:0000313" key="3">
    <source>
        <dbReference type="EMBL" id="OHU81304.1"/>
    </source>
</evidence>
<feature type="region of interest" description="Disordered" evidence="1">
    <location>
        <begin position="28"/>
        <end position="75"/>
    </location>
</feature>
<name>A0A1S1M8B3_9MYCO</name>
<evidence type="ECO:0000256" key="1">
    <source>
        <dbReference type="SAM" id="MobiDB-lite"/>
    </source>
</evidence>
<protein>
    <recommendedName>
        <fullName evidence="2">PPE family C-terminal domain-containing protein</fullName>
    </recommendedName>
</protein>
<keyword evidence="4" id="KW-1185">Reference proteome</keyword>
<evidence type="ECO:0000259" key="2">
    <source>
        <dbReference type="Pfam" id="PF12484"/>
    </source>
</evidence>
<gene>
    <name evidence="3" type="ORF">BKN37_27195</name>
</gene>
<dbReference type="AlphaFoldDB" id="A0A1S1M8B3"/>
<evidence type="ECO:0000313" key="4">
    <source>
        <dbReference type="Proteomes" id="UP000179734"/>
    </source>
</evidence>
<dbReference type="InterPro" id="IPR022171">
    <property type="entry name" value="PPE_C"/>
</dbReference>
<feature type="compositionally biased region" description="Low complexity" evidence="1">
    <location>
        <begin position="28"/>
        <end position="39"/>
    </location>
</feature>